<keyword evidence="1" id="KW-0378">Hydrolase</keyword>
<sequence>MRVSGSASSQDIISRINSKNINNNDSNEVKRIKDALCIESKERILYPQNLSRDNLKQMARYVNNTYVHYSGNCVLLSACLHYNIHHRQDILSSKNTASPTVGLDSAIVDKIIFGHELNQSYCLNSIDEVEKEILNRYDIKRESSFIISAENYIVPIIGECGHDFNAVVICEYDKKPYVQFIDSWKTSNILPSLQEIKKHFSSSGEFYVRAYDEKHD</sequence>
<organism evidence="1">
    <name type="scientific">Salmonella enteritidis PT4 (strain P125109)</name>
    <dbReference type="NCBI Taxonomy" id="550537"/>
    <lineage>
        <taxon>Bacteria</taxon>
        <taxon>Pseudomonadati</taxon>
        <taxon>Pseudomonadota</taxon>
        <taxon>Gammaproteobacteria</taxon>
        <taxon>Enterobacterales</taxon>
        <taxon>Enterobacteriaceae</taxon>
        <taxon>Salmonella</taxon>
    </lineage>
</organism>
<comment type="caution">
    <text evidence="1">The sequence shown here is derived from an EMBL/GenBank/DDBJ whole genome shotgun (WGS) entry which is preliminary data.</text>
</comment>
<reference evidence="1" key="2">
    <citation type="submission" date="2019-01" db="EMBL/GenBank/DDBJ databases">
        <authorList>
            <consortium name="NCBI Pathogen Detection Project"/>
        </authorList>
    </citation>
    <scope>NUCLEOTIDE SEQUENCE</scope>
    <source>
        <strain evidence="1">P125109</strain>
    </source>
</reference>
<reference evidence="1" key="1">
    <citation type="journal article" date="2018" name="Genome Biol.">
        <title>SKESA: strategic k-mer extension for scrupulous assemblies.</title>
        <authorList>
            <person name="Souvorov A."/>
            <person name="Agarwala R."/>
            <person name="Lipman D.J."/>
        </authorList>
    </citation>
    <scope>NUCLEOTIDE SEQUENCE</scope>
    <source>
        <strain evidence="1">P125109</strain>
    </source>
</reference>
<dbReference type="GO" id="GO:0016787">
    <property type="term" value="F:hydrolase activity"/>
    <property type="evidence" value="ECO:0007669"/>
    <property type="project" value="UniProtKB-KW"/>
</dbReference>
<dbReference type="EMBL" id="DAAQSA010000020">
    <property type="protein sequence ID" value="HAE0639928.1"/>
    <property type="molecule type" value="Genomic_DNA"/>
</dbReference>
<accession>A0A024J523</accession>
<proteinExistence type="predicted"/>
<dbReference type="AlphaFoldDB" id="A0A024J523"/>
<protein>
    <submittedName>
        <fullName evidence="1">SPI-2 type III secretion system effector cysteine hydrolase SpvD</fullName>
    </submittedName>
</protein>
<name>A0A024J523_SALEP</name>
<gene>
    <name evidence="1" type="ORF">G2854_20740</name>
</gene>
<dbReference type="NCBIfam" id="NF011786">
    <property type="entry name" value="PRK15250.1"/>
    <property type="match status" value="1"/>
</dbReference>
<dbReference type="Pfam" id="PF05563">
    <property type="entry name" value="SpvD"/>
    <property type="match status" value="1"/>
</dbReference>
<dbReference type="InterPro" id="IPR008834">
    <property type="entry name" value="Sal_SpvD"/>
</dbReference>
<dbReference type="RefSeq" id="WP_001676646.1">
    <property type="nucleotide sequence ID" value="NZ_HG970000.1"/>
</dbReference>
<evidence type="ECO:0000313" key="1">
    <source>
        <dbReference type="EMBL" id="HAE0639928.1"/>
    </source>
</evidence>